<evidence type="ECO:0000259" key="2">
    <source>
        <dbReference type="PROSITE" id="PS50126"/>
    </source>
</evidence>
<keyword evidence="4" id="KW-1185">Reference proteome</keyword>
<dbReference type="AlphaFoldDB" id="A0A3R9QJ67"/>
<dbReference type="SUPFAM" id="SSF158832">
    <property type="entry name" value="Tex N-terminal region-like"/>
    <property type="match status" value="1"/>
</dbReference>
<dbReference type="InterPro" id="IPR003029">
    <property type="entry name" value="S1_domain"/>
</dbReference>
<feature type="domain" description="S1 motif" evidence="2">
    <location>
        <begin position="647"/>
        <end position="716"/>
    </location>
</feature>
<dbReference type="EMBL" id="RSDW01000001">
    <property type="protein sequence ID" value="RSL17780.1"/>
    <property type="molecule type" value="Genomic_DNA"/>
</dbReference>
<dbReference type="CDD" id="cd05685">
    <property type="entry name" value="S1_Tex"/>
    <property type="match status" value="1"/>
</dbReference>
<dbReference type="InterPro" id="IPR050437">
    <property type="entry name" value="Ribos_protein_bS1-like"/>
</dbReference>
<dbReference type="InterPro" id="IPR041692">
    <property type="entry name" value="HHH_9"/>
</dbReference>
<dbReference type="GO" id="GO:0005737">
    <property type="term" value="C:cytoplasm"/>
    <property type="evidence" value="ECO:0007669"/>
    <property type="project" value="UniProtKB-ARBA"/>
</dbReference>
<dbReference type="SUPFAM" id="SSF47781">
    <property type="entry name" value="RuvA domain 2-like"/>
    <property type="match status" value="2"/>
</dbReference>
<dbReference type="InterPro" id="IPR023319">
    <property type="entry name" value="Tex-like_HTH_dom_sf"/>
</dbReference>
<dbReference type="PROSITE" id="PS50126">
    <property type="entry name" value="S1"/>
    <property type="match status" value="1"/>
</dbReference>
<dbReference type="Gene3D" id="2.40.50.140">
    <property type="entry name" value="Nucleic acid-binding proteins"/>
    <property type="match status" value="1"/>
</dbReference>
<dbReference type="InterPro" id="IPR012337">
    <property type="entry name" value="RNaseH-like_sf"/>
</dbReference>
<dbReference type="SMART" id="SM00316">
    <property type="entry name" value="S1"/>
    <property type="match status" value="1"/>
</dbReference>
<dbReference type="Gene3D" id="1.10.3500.10">
    <property type="entry name" value="Tex N-terminal region-like"/>
    <property type="match status" value="1"/>
</dbReference>
<dbReference type="PANTHER" id="PTHR10724">
    <property type="entry name" value="30S RIBOSOMAL PROTEIN S1"/>
    <property type="match status" value="1"/>
</dbReference>
<dbReference type="InterPro" id="IPR010994">
    <property type="entry name" value="RuvA_2-like"/>
</dbReference>
<protein>
    <recommendedName>
        <fullName evidence="2">S1 motif domain-containing protein</fullName>
    </recommendedName>
</protein>
<dbReference type="Pfam" id="PF00575">
    <property type="entry name" value="S1"/>
    <property type="match status" value="1"/>
</dbReference>
<feature type="region of interest" description="Disordered" evidence="1">
    <location>
        <begin position="718"/>
        <end position="738"/>
    </location>
</feature>
<dbReference type="FunFam" id="3.30.420.140:FF:000001">
    <property type="entry name" value="RNA-binding transcriptional accessory protein"/>
    <property type="match status" value="1"/>
</dbReference>
<dbReference type="InterPro" id="IPR023323">
    <property type="entry name" value="Tex-like_dom_sf"/>
</dbReference>
<dbReference type="Gene3D" id="1.10.10.650">
    <property type="entry name" value="RuvA domain 2-like"/>
    <property type="match status" value="1"/>
</dbReference>
<dbReference type="Pfam" id="PF12836">
    <property type="entry name" value="HHH_3"/>
    <property type="match status" value="1"/>
</dbReference>
<dbReference type="InterPro" id="IPR032639">
    <property type="entry name" value="Tex_YqgF"/>
</dbReference>
<dbReference type="Gene3D" id="3.30.420.140">
    <property type="entry name" value="YqgF/RNase H-like domain"/>
    <property type="match status" value="1"/>
</dbReference>
<dbReference type="Gene3D" id="1.10.150.310">
    <property type="entry name" value="Tex RuvX-like domain-like"/>
    <property type="match status" value="1"/>
</dbReference>
<dbReference type="FunFam" id="1.10.10.650:FF:000001">
    <property type="entry name" value="S1 RNA-binding domain 1"/>
    <property type="match status" value="1"/>
</dbReference>
<dbReference type="InterPro" id="IPR006641">
    <property type="entry name" value="YqgF/RNaseH-like_dom"/>
</dbReference>
<dbReference type="GO" id="GO:0006139">
    <property type="term" value="P:nucleobase-containing compound metabolic process"/>
    <property type="evidence" value="ECO:0007669"/>
    <property type="project" value="InterPro"/>
</dbReference>
<dbReference type="SMART" id="SM00732">
    <property type="entry name" value="YqgFc"/>
    <property type="match status" value="1"/>
</dbReference>
<dbReference type="Pfam" id="PF22706">
    <property type="entry name" value="Tex_central_region"/>
    <property type="match status" value="1"/>
</dbReference>
<name>A0A3R9QJ67_9BACT</name>
<organism evidence="3 4">
    <name type="scientific">Edaphobacter aggregans</name>
    <dbReference type="NCBI Taxonomy" id="570835"/>
    <lineage>
        <taxon>Bacteria</taxon>
        <taxon>Pseudomonadati</taxon>
        <taxon>Acidobacteriota</taxon>
        <taxon>Terriglobia</taxon>
        <taxon>Terriglobales</taxon>
        <taxon>Acidobacteriaceae</taxon>
        <taxon>Edaphobacter</taxon>
    </lineage>
</organism>
<sequence>MSEQKSLSPEVLLHISQILSIPMRGLVAVIELLNEGGTVPFIARYRKEATGNLDEVQIRDIEEKLAYFRDLAARRETILASILEQGKLTDELKARIEATLDRSELEDLYLPYRPKRRTKATIAREKGLEPLALYLWSQEAADQLLPEFAAGFVNPEKEVSSVDEALEGARHIVAEMISEDADLRKALRQLMFDEGVIVSRKAIDAVDEQEKFKMYYEYREAVKTIPSHRMLAVRRGEAESVLYFLIELDALRAASVLRSGIVRRQGDWTLHLELAIEDAWKRLLNPSIQGEIRLELKKRSDTDAIQVFRDNLHHLLLAPPAGPISILGIDPGLRTGCKVAVVDETGKFLAHDVLYLHTSKNSAGPAAKTLETLLVQHNVRAIAIGNGTASRETDAFVREFLRERRLDNIFSVTVSESGASIYSASEIARQEFPDLDLTVRGAISIARRLQDPLSELVKVDPKSIGVGQYQHDVDQRQLQRSLEAVIESCVNRVGVDLNTSSWTLLRFVSGITERIALNIVSYRNENGKFRSRTQLNKVPGIGAKTFEQAAGFLRIRDGENLLDMTAVHPESYPVVEELARLLEAPLNELIKNPHLLAKLDTKKLSAGTFTLNDILEELRKPGRDPRDKFVAPSFNEQVREFADVHPEMVLEGIVTNVTKFGAFVDIGVHQDGLVHISELSNRFIKDPSEAVKTGQIVKVKVLSADTKTKRIALSIKALQGPSQRPQATRQQQKPQPTLDEKLNMLATKWKVS</sequence>
<dbReference type="GO" id="GO:0003729">
    <property type="term" value="F:mRNA binding"/>
    <property type="evidence" value="ECO:0007669"/>
    <property type="project" value="UniProtKB-ARBA"/>
</dbReference>
<dbReference type="GO" id="GO:0003735">
    <property type="term" value="F:structural constituent of ribosome"/>
    <property type="evidence" value="ECO:0007669"/>
    <property type="project" value="TreeGrafter"/>
</dbReference>
<dbReference type="InterPro" id="IPR037027">
    <property type="entry name" value="YqgF/RNaseH-like_dom_sf"/>
</dbReference>
<dbReference type="InterPro" id="IPR012340">
    <property type="entry name" value="NA-bd_OB-fold"/>
</dbReference>
<dbReference type="SUPFAM" id="SSF50249">
    <property type="entry name" value="Nucleic acid-binding proteins"/>
    <property type="match status" value="1"/>
</dbReference>
<dbReference type="Pfam" id="PF16921">
    <property type="entry name" value="Tex_YqgF"/>
    <property type="match status" value="1"/>
</dbReference>
<dbReference type="FunFam" id="2.40.50.140:FF:000051">
    <property type="entry name" value="RNA-binding transcriptional accessory protein"/>
    <property type="match status" value="1"/>
</dbReference>
<accession>A0A3R9QJ67</accession>
<dbReference type="InterPro" id="IPR018974">
    <property type="entry name" value="Tex-like_N"/>
</dbReference>
<dbReference type="OrthoDB" id="9804714at2"/>
<dbReference type="FunFam" id="1.10.150.310:FF:000002">
    <property type="entry name" value="Putative transcription modulator/accessory protein"/>
    <property type="match status" value="1"/>
</dbReference>
<comment type="caution">
    <text evidence="3">The sequence shown here is derived from an EMBL/GenBank/DDBJ whole genome shotgun (WGS) entry which is preliminary data.</text>
</comment>
<feature type="compositionally biased region" description="Polar residues" evidence="1">
    <location>
        <begin position="720"/>
        <end position="735"/>
    </location>
</feature>
<reference evidence="3 4" key="1">
    <citation type="submission" date="2018-12" db="EMBL/GenBank/DDBJ databases">
        <title>Sequencing of bacterial isolates from soil warming experiment in Harvard Forest, Massachusetts, USA.</title>
        <authorList>
            <person name="Deangelis K."/>
        </authorList>
    </citation>
    <scope>NUCLEOTIDE SEQUENCE [LARGE SCALE GENOMIC DNA]</scope>
    <source>
        <strain evidence="3 4">EB153</strain>
    </source>
</reference>
<evidence type="ECO:0000313" key="3">
    <source>
        <dbReference type="EMBL" id="RSL17780.1"/>
    </source>
</evidence>
<proteinExistence type="predicted"/>
<dbReference type="Proteomes" id="UP000269669">
    <property type="component" value="Unassembled WGS sequence"/>
</dbReference>
<evidence type="ECO:0000313" key="4">
    <source>
        <dbReference type="Proteomes" id="UP000269669"/>
    </source>
</evidence>
<gene>
    <name evidence="3" type="ORF">EDE15_3329</name>
</gene>
<dbReference type="InterPro" id="IPR044146">
    <property type="entry name" value="S1_Tex"/>
</dbReference>
<dbReference type="SUPFAM" id="SSF53098">
    <property type="entry name" value="Ribonuclease H-like"/>
    <property type="match status" value="1"/>
</dbReference>
<dbReference type="GO" id="GO:0006412">
    <property type="term" value="P:translation"/>
    <property type="evidence" value="ECO:0007669"/>
    <property type="project" value="TreeGrafter"/>
</dbReference>
<dbReference type="RefSeq" id="WP_125488025.1">
    <property type="nucleotide sequence ID" value="NZ_RSDW01000001.1"/>
</dbReference>
<evidence type="ECO:0000256" key="1">
    <source>
        <dbReference type="SAM" id="MobiDB-lite"/>
    </source>
</evidence>
<dbReference type="PANTHER" id="PTHR10724:SF10">
    <property type="entry name" value="S1 RNA-BINDING DOMAIN-CONTAINING PROTEIN 1"/>
    <property type="match status" value="1"/>
</dbReference>
<dbReference type="InterPro" id="IPR055179">
    <property type="entry name" value="Tex-like_central_region"/>
</dbReference>
<dbReference type="Pfam" id="PF17674">
    <property type="entry name" value="HHH_9"/>
    <property type="match status" value="1"/>
</dbReference>
<dbReference type="Pfam" id="PF09371">
    <property type="entry name" value="Tex_N"/>
    <property type="match status" value="1"/>
</dbReference>